<dbReference type="EMBL" id="VDUZ01000033">
    <property type="protein sequence ID" value="TXL72462.1"/>
    <property type="molecule type" value="Genomic_DNA"/>
</dbReference>
<evidence type="ECO:0000256" key="4">
    <source>
        <dbReference type="ARBA" id="ARBA00022692"/>
    </source>
</evidence>
<feature type="transmembrane region" description="Helical" evidence="9">
    <location>
        <begin position="214"/>
        <end position="239"/>
    </location>
</feature>
<evidence type="ECO:0000256" key="6">
    <source>
        <dbReference type="ARBA" id="ARBA00022927"/>
    </source>
</evidence>
<keyword evidence="3" id="KW-1003">Cell membrane</keyword>
<keyword evidence="7 9" id="KW-1133">Transmembrane helix</keyword>
<dbReference type="InterPro" id="IPR000515">
    <property type="entry name" value="MetI-like"/>
</dbReference>
<keyword evidence="6" id="KW-0653">Protein transport</keyword>
<dbReference type="GO" id="GO:0015833">
    <property type="term" value="P:peptide transport"/>
    <property type="evidence" value="ECO:0007669"/>
    <property type="project" value="UniProtKB-KW"/>
</dbReference>
<evidence type="ECO:0000256" key="1">
    <source>
        <dbReference type="ARBA" id="ARBA00004651"/>
    </source>
</evidence>
<evidence type="ECO:0000313" key="11">
    <source>
        <dbReference type="EMBL" id="TXL72462.1"/>
    </source>
</evidence>
<protein>
    <submittedName>
        <fullName evidence="11">ABC transporter permease</fullName>
    </submittedName>
</protein>
<evidence type="ECO:0000256" key="5">
    <source>
        <dbReference type="ARBA" id="ARBA00022856"/>
    </source>
</evidence>
<name>A0A5C8PFM6_9HYPH</name>
<dbReference type="Proteomes" id="UP000321638">
    <property type="component" value="Unassembled WGS sequence"/>
</dbReference>
<dbReference type="GO" id="GO:0005886">
    <property type="term" value="C:plasma membrane"/>
    <property type="evidence" value="ECO:0007669"/>
    <property type="project" value="UniProtKB-SubCell"/>
</dbReference>
<proteinExistence type="inferred from homology"/>
<dbReference type="Pfam" id="PF00528">
    <property type="entry name" value="BPD_transp_1"/>
    <property type="match status" value="1"/>
</dbReference>
<dbReference type="PANTHER" id="PTHR43386">
    <property type="entry name" value="OLIGOPEPTIDE TRANSPORT SYSTEM PERMEASE PROTEIN APPC"/>
    <property type="match status" value="1"/>
</dbReference>
<dbReference type="OrthoDB" id="9774870at2"/>
<dbReference type="GO" id="GO:0055085">
    <property type="term" value="P:transmembrane transport"/>
    <property type="evidence" value="ECO:0007669"/>
    <property type="project" value="InterPro"/>
</dbReference>
<dbReference type="AlphaFoldDB" id="A0A5C8PFM6"/>
<evidence type="ECO:0000259" key="10">
    <source>
        <dbReference type="PROSITE" id="PS50928"/>
    </source>
</evidence>
<evidence type="ECO:0000256" key="7">
    <source>
        <dbReference type="ARBA" id="ARBA00022989"/>
    </source>
</evidence>
<organism evidence="11 12">
    <name type="scientific">Vineibacter terrae</name>
    <dbReference type="NCBI Taxonomy" id="2586908"/>
    <lineage>
        <taxon>Bacteria</taxon>
        <taxon>Pseudomonadati</taxon>
        <taxon>Pseudomonadota</taxon>
        <taxon>Alphaproteobacteria</taxon>
        <taxon>Hyphomicrobiales</taxon>
        <taxon>Vineibacter</taxon>
    </lineage>
</organism>
<evidence type="ECO:0000313" key="12">
    <source>
        <dbReference type="Proteomes" id="UP000321638"/>
    </source>
</evidence>
<keyword evidence="12" id="KW-1185">Reference proteome</keyword>
<evidence type="ECO:0000256" key="3">
    <source>
        <dbReference type="ARBA" id="ARBA00022475"/>
    </source>
</evidence>
<keyword evidence="4 9" id="KW-0812">Transmembrane</keyword>
<comment type="subcellular location">
    <subcellularLocation>
        <location evidence="1 9">Cell membrane</location>
        <topology evidence="1 9">Multi-pass membrane protein</topology>
    </subcellularLocation>
</comment>
<dbReference type="RefSeq" id="WP_147849872.1">
    <property type="nucleotide sequence ID" value="NZ_VDUZ01000033.1"/>
</dbReference>
<sequence length="297" mass="31919">MSVATEPLAPAAQPPAAPSELRRFLRCMRRDPALLVGSVIVLALVLMALFAPLLAPYGANENVRVMLGAPSWQHPFGTNVQGRDLFSRVILGSRNSLGVAFPSVALAIAIGLPVGMLTGYIGGRFDSVFIRLFDIVFALPTILFAIALVAYLGPSTRNLILTIAVLYIPRVAMVARAPTLSIKTREYVLAARMFGSGLPWVLRKHILPNIAGPMLVEASLLLSTALLTEAALSFLGLGIQPPEPSWGADLGKGREFMELGVYQALFPGLMIMLAVLGFNLLGDGLRDFFDPRIRKSA</sequence>
<dbReference type="Gene3D" id="1.10.3720.10">
    <property type="entry name" value="MetI-like"/>
    <property type="match status" value="1"/>
</dbReference>
<feature type="transmembrane region" description="Helical" evidence="9">
    <location>
        <begin position="259"/>
        <end position="282"/>
    </location>
</feature>
<feature type="domain" description="ABC transmembrane type-1" evidence="10">
    <location>
        <begin position="93"/>
        <end position="282"/>
    </location>
</feature>
<reference evidence="11 12" key="1">
    <citation type="submission" date="2019-06" db="EMBL/GenBank/DDBJ databases">
        <title>New taxonomy in bacterial strain CC-CFT640, isolated from vineyard.</title>
        <authorList>
            <person name="Lin S.-Y."/>
            <person name="Tsai C.-F."/>
            <person name="Young C.-C."/>
        </authorList>
    </citation>
    <scope>NUCLEOTIDE SEQUENCE [LARGE SCALE GENOMIC DNA]</scope>
    <source>
        <strain evidence="11 12">CC-CFT640</strain>
    </source>
</reference>
<evidence type="ECO:0000256" key="8">
    <source>
        <dbReference type="ARBA" id="ARBA00023136"/>
    </source>
</evidence>
<feature type="transmembrane region" description="Helical" evidence="9">
    <location>
        <begin position="99"/>
        <end position="120"/>
    </location>
</feature>
<dbReference type="GO" id="GO:0015031">
    <property type="term" value="P:protein transport"/>
    <property type="evidence" value="ECO:0007669"/>
    <property type="project" value="UniProtKB-KW"/>
</dbReference>
<keyword evidence="5" id="KW-0571">Peptide transport</keyword>
<keyword evidence="2 9" id="KW-0813">Transport</keyword>
<dbReference type="CDD" id="cd06261">
    <property type="entry name" value="TM_PBP2"/>
    <property type="match status" value="1"/>
</dbReference>
<dbReference type="InterPro" id="IPR035906">
    <property type="entry name" value="MetI-like_sf"/>
</dbReference>
<dbReference type="PANTHER" id="PTHR43386:SF1">
    <property type="entry name" value="D,D-DIPEPTIDE TRANSPORT SYSTEM PERMEASE PROTEIN DDPC-RELATED"/>
    <property type="match status" value="1"/>
</dbReference>
<dbReference type="Pfam" id="PF12911">
    <property type="entry name" value="OppC_N"/>
    <property type="match status" value="1"/>
</dbReference>
<feature type="transmembrane region" description="Helical" evidence="9">
    <location>
        <begin position="132"/>
        <end position="153"/>
    </location>
</feature>
<comment type="similarity">
    <text evidence="9">Belongs to the binding-protein-dependent transport system permease family.</text>
</comment>
<feature type="transmembrane region" description="Helical" evidence="9">
    <location>
        <begin position="32"/>
        <end position="55"/>
    </location>
</feature>
<dbReference type="SUPFAM" id="SSF161098">
    <property type="entry name" value="MetI-like"/>
    <property type="match status" value="1"/>
</dbReference>
<evidence type="ECO:0000256" key="9">
    <source>
        <dbReference type="RuleBase" id="RU363032"/>
    </source>
</evidence>
<feature type="transmembrane region" description="Helical" evidence="9">
    <location>
        <begin position="159"/>
        <end position="177"/>
    </location>
</feature>
<keyword evidence="8 9" id="KW-0472">Membrane</keyword>
<dbReference type="PROSITE" id="PS50928">
    <property type="entry name" value="ABC_TM1"/>
    <property type="match status" value="1"/>
</dbReference>
<comment type="caution">
    <text evidence="11">The sequence shown here is derived from an EMBL/GenBank/DDBJ whole genome shotgun (WGS) entry which is preliminary data.</text>
</comment>
<dbReference type="InterPro" id="IPR025966">
    <property type="entry name" value="OppC_N"/>
</dbReference>
<accession>A0A5C8PFM6</accession>
<gene>
    <name evidence="11" type="ORF">FHP25_25840</name>
</gene>
<evidence type="ECO:0000256" key="2">
    <source>
        <dbReference type="ARBA" id="ARBA00022448"/>
    </source>
</evidence>
<dbReference type="InterPro" id="IPR050366">
    <property type="entry name" value="BP-dependent_transpt_permease"/>
</dbReference>